<comment type="similarity">
    <text evidence="2">Belongs to the major facilitator superfamily. Proton-dependent oligopeptide transporter (POT/PTR) (TC 2.A.17) family.</text>
</comment>
<reference evidence="9" key="1">
    <citation type="journal article" date="2020" name="Sci. Rep.">
        <title>Chromosome-scale genome assembly for the duckweed Spirodela intermedia, integrating cytogenetic maps, PacBio and Oxford Nanopore libraries.</title>
        <authorList>
            <person name="Hoang P.T.N."/>
            <person name="Fiebig A."/>
            <person name="Novak P."/>
            <person name="Macas J."/>
            <person name="Cao H.X."/>
            <person name="Stepanenko A."/>
            <person name="Chen G."/>
            <person name="Borisjuk N."/>
            <person name="Scholz U."/>
            <person name="Schubert I."/>
        </authorList>
    </citation>
    <scope>NUCLEOTIDE SEQUENCE [LARGE SCALE GENOMIC DNA]</scope>
</reference>
<evidence type="ECO:0000256" key="7">
    <source>
        <dbReference type="SAM" id="Phobius"/>
    </source>
</evidence>
<dbReference type="InterPro" id="IPR036259">
    <property type="entry name" value="MFS_trans_sf"/>
</dbReference>
<feature type="compositionally biased region" description="Low complexity" evidence="6">
    <location>
        <begin position="710"/>
        <end position="729"/>
    </location>
</feature>
<dbReference type="SUPFAM" id="SSF103473">
    <property type="entry name" value="MFS general substrate transporter"/>
    <property type="match status" value="2"/>
</dbReference>
<comment type="subcellular location">
    <subcellularLocation>
        <location evidence="1">Membrane</location>
        <topology evidence="1">Multi-pass membrane protein</topology>
    </subcellularLocation>
</comment>
<feature type="transmembrane region" description="Helical" evidence="7">
    <location>
        <begin position="796"/>
        <end position="820"/>
    </location>
</feature>
<feature type="transmembrane region" description="Helical" evidence="7">
    <location>
        <begin position="194"/>
        <end position="216"/>
    </location>
</feature>
<feature type="transmembrane region" description="Helical" evidence="7">
    <location>
        <begin position="472"/>
        <end position="496"/>
    </location>
</feature>
<feature type="transmembrane region" description="Helical" evidence="7">
    <location>
        <begin position="840"/>
        <end position="859"/>
    </location>
</feature>
<feature type="region of interest" description="Disordered" evidence="6">
    <location>
        <begin position="348"/>
        <end position="367"/>
    </location>
</feature>
<dbReference type="EMBL" id="CACRZD030000102">
    <property type="protein sequence ID" value="CAA6674355.1"/>
    <property type="molecule type" value="Genomic_DNA"/>
</dbReference>
<dbReference type="Gene3D" id="1.20.1250.20">
    <property type="entry name" value="MFS general substrate transporter like domains"/>
    <property type="match status" value="4"/>
</dbReference>
<name>A0ABN7E9E3_SPIIN</name>
<feature type="transmembrane region" description="Helical" evidence="7">
    <location>
        <begin position="894"/>
        <end position="912"/>
    </location>
</feature>
<feature type="transmembrane region" description="Helical" evidence="7">
    <location>
        <begin position="612"/>
        <end position="634"/>
    </location>
</feature>
<evidence type="ECO:0000256" key="4">
    <source>
        <dbReference type="ARBA" id="ARBA00022989"/>
    </source>
</evidence>
<feature type="transmembrane region" description="Helical" evidence="7">
    <location>
        <begin position="669"/>
        <end position="688"/>
    </location>
</feature>
<accession>A0ABN7E9E3</accession>
<keyword evidence="5 7" id="KW-0472">Membrane</keyword>
<evidence type="ECO:0000256" key="1">
    <source>
        <dbReference type="ARBA" id="ARBA00004141"/>
    </source>
</evidence>
<organism evidence="8 9">
    <name type="scientific">Spirodela intermedia</name>
    <name type="common">Intermediate duckweed</name>
    <dbReference type="NCBI Taxonomy" id="51605"/>
    <lineage>
        <taxon>Eukaryota</taxon>
        <taxon>Viridiplantae</taxon>
        <taxon>Streptophyta</taxon>
        <taxon>Embryophyta</taxon>
        <taxon>Tracheophyta</taxon>
        <taxon>Spermatophyta</taxon>
        <taxon>Magnoliopsida</taxon>
        <taxon>Liliopsida</taxon>
        <taxon>Araceae</taxon>
        <taxon>Lemnoideae</taxon>
        <taxon>Spirodela</taxon>
    </lineage>
</organism>
<evidence type="ECO:0000256" key="5">
    <source>
        <dbReference type="ARBA" id="ARBA00023136"/>
    </source>
</evidence>
<feature type="transmembrane region" description="Helical" evidence="7">
    <location>
        <begin position="871"/>
        <end position="888"/>
    </location>
</feature>
<gene>
    <name evidence="8" type="ORF">SI7747_UN020713</name>
</gene>
<evidence type="ECO:0000256" key="3">
    <source>
        <dbReference type="ARBA" id="ARBA00022692"/>
    </source>
</evidence>
<protein>
    <submittedName>
        <fullName evidence="8">Uncharacterized protein</fullName>
    </submittedName>
</protein>
<dbReference type="PANTHER" id="PTHR11654">
    <property type="entry name" value="OLIGOPEPTIDE TRANSPORTER-RELATED"/>
    <property type="match status" value="1"/>
</dbReference>
<keyword evidence="4 7" id="KW-1133">Transmembrane helix</keyword>
<keyword evidence="3 7" id="KW-0812">Transmembrane</keyword>
<feature type="transmembrane region" description="Helical" evidence="7">
    <location>
        <begin position="102"/>
        <end position="125"/>
    </location>
</feature>
<dbReference type="Pfam" id="PF00854">
    <property type="entry name" value="PTR2"/>
    <property type="match status" value="4"/>
</dbReference>
<feature type="transmembrane region" description="Helical" evidence="7">
    <location>
        <begin position="924"/>
        <end position="948"/>
    </location>
</feature>
<evidence type="ECO:0000313" key="8">
    <source>
        <dbReference type="EMBL" id="CAA6674355.1"/>
    </source>
</evidence>
<evidence type="ECO:0000256" key="6">
    <source>
        <dbReference type="SAM" id="MobiDB-lite"/>
    </source>
</evidence>
<proteinExistence type="inferred from homology"/>
<dbReference type="Proteomes" id="UP001189122">
    <property type="component" value="Unassembled WGS sequence"/>
</dbReference>
<feature type="transmembrane region" description="Helical" evidence="7">
    <location>
        <begin position="968"/>
        <end position="988"/>
    </location>
</feature>
<evidence type="ECO:0000313" key="9">
    <source>
        <dbReference type="Proteomes" id="UP001189122"/>
    </source>
</evidence>
<sequence length="1003" mass="110289">MRRAREAPEADQERPLPVDGVVDYRGRPVFSRSTYGGWTSPSSSSVRVLRISSNLITYLTGPLQESTASAAANVNAWSGVSMMLPLLGGTLADSYIGRYRTIVVASLLYVLGLAMLTLSAVSPALRPTEWRTNVYLQRCLPTQYQTVFFFFSLYLAAIAQGGHKPCVQAFGADQFDENDPENASPGAPSSTGGVGWGLGFGIPCISMALAMVVFLVGTRSYRYCLLTSKNPFTDLAQAALGPSESCRTSQNWMLKSAAEDWYDSRGNEEHKGESSPGILRLFPIWASCLMHAVVFAQSSTFFTKQGSTMDRRIGPTFLIPLLLPIGATCLLYAVVLAQSSTFFTKQAAPWTEESPPPSSSPCGAPELHPPLRPRLRAHLRPPLRPYNQSFTGRSSGLTMLQRISVGMVLSISAMAIAAKVETKRLQTARDFGLPVVARSSVRHLRGLHSLHLVGLQKLFYDQVPAAMRSLGFALYMSIFGIGNFISGFFILVIQNVSTWWGEDWFSDNLNRAHLDYFYWLLAALSSVELLLYCTWLVSTSLEVNRCWKEISECFLRAELSEHFAHTGISMNLISYLTKDFLDGVSLMLPLLGGFIGDYFLGRYRTTVVSSLLYVLLPPLPIPDCFFFSALYLVAVAQAGHKACTQAFGVDQFDGDDPEECRSRSSFFNWLHFGICSGMAFTVLLMSYVQDNIGWGSDLGCLVLPWRSPSSSSWPVRGPTATALPPARTPSRSSPEPTAISRAASVCRGGGGCRRGSSSGPQIAPNRVTCLLYAVVLAQSSTFFTKQGSTMDRRITPSFLVPPAALQSFIHLSALAFVPIYDRLFVPITRSFTGRPSGLTMLQRIGVGMVLSIFAVAIAAKVETKRLQTARDLGLVDLPGVAIPMSLWWLVPQYVLFGVSSVFTVVGLQEFFYDQVPVSMRSLGLALYLSIFGVGSFISGFFILVIQNVSTWWGEDWFSDNLNRAHLDYFYWLLAALSSVELLLYLYLARSFVYKQRKKGSGAA</sequence>
<evidence type="ECO:0000256" key="2">
    <source>
        <dbReference type="ARBA" id="ARBA00005982"/>
    </source>
</evidence>
<keyword evidence="9" id="KW-1185">Reference proteome</keyword>
<feature type="region of interest" description="Disordered" evidence="6">
    <location>
        <begin position="710"/>
        <end position="738"/>
    </location>
</feature>
<feature type="transmembrane region" description="Helical" evidence="7">
    <location>
        <begin position="317"/>
        <end position="337"/>
    </location>
</feature>
<feature type="transmembrane region" description="Helical" evidence="7">
    <location>
        <begin position="516"/>
        <end position="538"/>
    </location>
</feature>
<comment type="caution">
    <text evidence="8">The sequence shown here is derived from an EMBL/GenBank/DDBJ whole genome shotgun (WGS) entry which is preliminary data.</text>
</comment>
<dbReference type="InterPro" id="IPR000109">
    <property type="entry name" value="POT_fam"/>
</dbReference>